<sequence>MSSNLSTLLSSSNTTTNLPTTITETTPELLENERIFFQTAAARGISGVFVWLSLIITGHQRVKQQRFRIWPAFFMDHSTLYVIRYSFGIIWSD</sequence>
<keyword evidence="4" id="KW-1185">Reference proteome</keyword>
<dbReference type="EMBL" id="JARQWQ010000005">
    <property type="protein sequence ID" value="KAK2571977.1"/>
    <property type="molecule type" value="Genomic_DNA"/>
</dbReference>
<proteinExistence type="predicted"/>
<name>A0AAD9R2T4_ACRCE</name>
<keyword evidence="2" id="KW-0812">Transmembrane</keyword>
<gene>
    <name evidence="3" type="ORF">P5673_003395</name>
</gene>
<comment type="caution">
    <text evidence="3">The sequence shown here is derived from an EMBL/GenBank/DDBJ whole genome shotgun (WGS) entry which is preliminary data.</text>
</comment>
<keyword evidence="2" id="KW-0472">Membrane</keyword>
<evidence type="ECO:0000256" key="2">
    <source>
        <dbReference type="SAM" id="Phobius"/>
    </source>
</evidence>
<feature type="transmembrane region" description="Helical" evidence="2">
    <location>
        <begin position="69"/>
        <end position="91"/>
    </location>
</feature>
<feature type="transmembrane region" description="Helical" evidence="2">
    <location>
        <begin position="35"/>
        <end position="57"/>
    </location>
</feature>
<evidence type="ECO:0000313" key="3">
    <source>
        <dbReference type="EMBL" id="KAK2571977.1"/>
    </source>
</evidence>
<reference evidence="3" key="1">
    <citation type="journal article" date="2023" name="G3 (Bethesda)">
        <title>Whole genome assembly and annotation of the endangered Caribbean coral Acropora cervicornis.</title>
        <authorList>
            <person name="Selwyn J.D."/>
            <person name="Vollmer S.V."/>
        </authorList>
    </citation>
    <scope>NUCLEOTIDE SEQUENCE</scope>
    <source>
        <strain evidence="3">K2</strain>
    </source>
</reference>
<feature type="region of interest" description="Disordered" evidence="1">
    <location>
        <begin position="1"/>
        <end position="20"/>
    </location>
</feature>
<protein>
    <submittedName>
        <fullName evidence="3">Uncharacterized protein</fullName>
    </submittedName>
</protein>
<evidence type="ECO:0000256" key="1">
    <source>
        <dbReference type="SAM" id="MobiDB-lite"/>
    </source>
</evidence>
<dbReference type="AlphaFoldDB" id="A0AAD9R2T4"/>
<evidence type="ECO:0000313" key="4">
    <source>
        <dbReference type="Proteomes" id="UP001249851"/>
    </source>
</evidence>
<reference evidence="3" key="2">
    <citation type="journal article" date="2023" name="Science">
        <title>Genomic signatures of disease resistance in endangered staghorn corals.</title>
        <authorList>
            <person name="Vollmer S.V."/>
            <person name="Selwyn J.D."/>
            <person name="Despard B.A."/>
            <person name="Roesel C.L."/>
        </authorList>
    </citation>
    <scope>NUCLEOTIDE SEQUENCE</scope>
    <source>
        <strain evidence="3">K2</strain>
    </source>
</reference>
<dbReference type="Proteomes" id="UP001249851">
    <property type="component" value="Unassembled WGS sequence"/>
</dbReference>
<organism evidence="3 4">
    <name type="scientific">Acropora cervicornis</name>
    <name type="common">Staghorn coral</name>
    <dbReference type="NCBI Taxonomy" id="6130"/>
    <lineage>
        <taxon>Eukaryota</taxon>
        <taxon>Metazoa</taxon>
        <taxon>Cnidaria</taxon>
        <taxon>Anthozoa</taxon>
        <taxon>Hexacorallia</taxon>
        <taxon>Scleractinia</taxon>
        <taxon>Astrocoeniina</taxon>
        <taxon>Acroporidae</taxon>
        <taxon>Acropora</taxon>
    </lineage>
</organism>
<accession>A0AAD9R2T4</accession>
<keyword evidence="2" id="KW-1133">Transmembrane helix</keyword>